<dbReference type="EMBL" id="ABCJ01000009">
    <property type="protein sequence ID" value="EDM23134.1"/>
    <property type="molecule type" value="Genomic_DNA"/>
</dbReference>
<dbReference type="InterPro" id="IPR054767">
    <property type="entry name" value="Cas10-Cmr2_palm2"/>
</dbReference>
<comment type="caution">
    <text evidence="14">The sequence shown here is derived from an EMBL/GenBank/DDBJ whole genome shotgun (WGS) entry which is preliminary data.</text>
</comment>
<evidence type="ECO:0000256" key="4">
    <source>
        <dbReference type="ARBA" id="ARBA00022679"/>
    </source>
</evidence>
<evidence type="ECO:0000256" key="2">
    <source>
        <dbReference type="ARBA" id="ARBA00005700"/>
    </source>
</evidence>
<dbReference type="PANTHER" id="PTHR36528:SF1">
    <property type="entry name" value="CRISPR SYSTEM SINGLE-STRAND-SPECIFIC DEOXYRIBONUCLEASE CAS10_CSM1 (SUBTYPE III-A)"/>
    <property type="match status" value="1"/>
</dbReference>
<evidence type="ECO:0000313" key="15">
    <source>
        <dbReference type="Proteomes" id="UP000003288"/>
    </source>
</evidence>
<comment type="cofactor">
    <cofactor evidence="1">
        <name>a divalent metal cation</name>
        <dbReference type="ChEBI" id="CHEBI:60240"/>
    </cofactor>
</comment>
<evidence type="ECO:0000256" key="3">
    <source>
        <dbReference type="ARBA" id="ARBA00014333"/>
    </source>
</evidence>
<dbReference type="Proteomes" id="UP000003288">
    <property type="component" value="Unassembled WGS sequence"/>
</dbReference>
<dbReference type="Pfam" id="PF01966">
    <property type="entry name" value="HD"/>
    <property type="match status" value="1"/>
</dbReference>
<dbReference type="GO" id="GO:0051607">
    <property type="term" value="P:defense response to virus"/>
    <property type="evidence" value="ECO:0007669"/>
    <property type="project" value="UniProtKB-KW"/>
</dbReference>
<feature type="domain" description="GGDEF" evidence="13">
    <location>
        <begin position="500"/>
        <end position="635"/>
    </location>
</feature>
<dbReference type="SUPFAM" id="SSF109604">
    <property type="entry name" value="HD-domain/PDEase-like"/>
    <property type="match status" value="1"/>
</dbReference>
<comment type="similarity">
    <text evidence="2">Belongs to the CRISPR-associated Cas10/Csm1 family.</text>
</comment>
<keyword evidence="5" id="KW-0540">Nuclease</keyword>
<keyword evidence="8" id="KW-0378">Hydrolase</keyword>
<evidence type="ECO:0000256" key="6">
    <source>
        <dbReference type="ARBA" id="ARBA00022741"/>
    </source>
</evidence>
<keyword evidence="10" id="KW-0067">ATP-binding</keyword>
<dbReference type="PANTHER" id="PTHR36528">
    <property type="entry name" value="CRISPR SYSTEM SINGLE-STRAND-SPECIFIC DEOXYRIBONUCLEASE CAS10/CSM1 (SUBTYPE III-A)"/>
    <property type="match status" value="1"/>
</dbReference>
<dbReference type="GO" id="GO:0005524">
    <property type="term" value="F:ATP binding"/>
    <property type="evidence" value="ECO:0007669"/>
    <property type="project" value="UniProtKB-KW"/>
</dbReference>
<reference evidence="14 15" key="1">
    <citation type="journal article" date="2011" name="Stand. Genomic Sci.">
        <title>Draft genome sequence of Caminibacter mediatlanticus strain TB-2, an epsilonproteobacterium isolated from a deep-sea hydrothermal vent.</title>
        <authorList>
            <person name="Giovannelli D."/>
            <person name="Ferriera S."/>
            <person name="Johnson J."/>
            <person name="Kravitz S."/>
            <person name="Perez-Rodriguez I."/>
            <person name="Ricci J."/>
            <person name="O'Brien C."/>
            <person name="Voordeckers J.W."/>
            <person name="Bini E."/>
            <person name="Vetriani C."/>
        </authorList>
    </citation>
    <scope>NUCLEOTIDE SEQUENCE [LARGE SCALE GENOMIC DNA]</scope>
    <source>
        <strain evidence="14 15">TB-2</strain>
    </source>
</reference>
<evidence type="ECO:0000313" key="14">
    <source>
        <dbReference type="EMBL" id="EDM23134.1"/>
    </source>
</evidence>
<evidence type="ECO:0000256" key="5">
    <source>
        <dbReference type="ARBA" id="ARBA00022722"/>
    </source>
</evidence>
<dbReference type="InterPro" id="IPR052117">
    <property type="entry name" value="Cas10/Csm1_subtype-III-A"/>
</dbReference>
<dbReference type="Pfam" id="PF22335">
    <property type="entry name" value="Cas10-Cmr2_palm2"/>
    <property type="match status" value="1"/>
</dbReference>
<dbReference type="InterPro" id="IPR041062">
    <property type="entry name" value="Csm1_B"/>
</dbReference>
<dbReference type="InterPro" id="IPR013408">
    <property type="entry name" value="Cas10/Csm1"/>
</dbReference>
<dbReference type="InterPro" id="IPR000160">
    <property type="entry name" value="GGDEF_dom"/>
</dbReference>
<dbReference type="InterPro" id="IPR043128">
    <property type="entry name" value="Rev_trsase/Diguanyl_cyclase"/>
</dbReference>
<dbReference type="GO" id="GO:0016740">
    <property type="term" value="F:transferase activity"/>
    <property type="evidence" value="ECO:0007669"/>
    <property type="project" value="UniProtKB-KW"/>
</dbReference>
<dbReference type="PROSITE" id="PS50887">
    <property type="entry name" value="GGDEF"/>
    <property type="match status" value="1"/>
</dbReference>
<keyword evidence="11" id="KW-0051">Antiviral defense</keyword>
<accession>A0AAI9F1V1</accession>
<protein>
    <recommendedName>
        <fullName evidence="3">CRISPR system single-strand-specific deoxyribonuclease Cas10/Csm1 (subtype III-A)</fullName>
    </recommendedName>
    <alternativeName>
        <fullName evidence="12">Cyclic oligoadenylate synthase</fullName>
    </alternativeName>
</protein>
<evidence type="ECO:0000256" key="12">
    <source>
        <dbReference type="ARBA" id="ARBA00032922"/>
    </source>
</evidence>
<evidence type="ECO:0000256" key="1">
    <source>
        <dbReference type="ARBA" id="ARBA00001968"/>
    </source>
</evidence>
<keyword evidence="6" id="KW-0547">Nucleotide-binding</keyword>
<evidence type="ECO:0000256" key="11">
    <source>
        <dbReference type="ARBA" id="ARBA00023118"/>
    </source>
</evidence>
<dbReference type="InterPro" id="IPR006674">
    <property type="entry name" value="HD_domain"/>
</dbReference>
<sequence length="748" mass="88071">MKQVDKIALAAFLHDIGKFRQRTGRSISDEDLHLFAPSHKTYYSHIHAAHTAKALEEMGFEDFIFGAMHHLNNLEGDERIIQIADRYASSLDRRESNDELKRDNFITSAIETPFSYIYFDIPQKKYYYPLQKFKGKLEITDKKDVNSKEIYEKLYEEFLEEIKSYKFDFSKMEDILVLKSIFEKYTTFIPSSTYKTYPDVSLYDHSLATAAISVAIKRGNEEEFSLIQGDFSAIQKFIFSKLGESNKYIAKILRAKSLFVNIVTDLVALRVVKELDLSVFNIVMSAGGKFTILAHKLDKEDKEKLQNIKNSINEEFKKINFLQTRFVIKDISFDKSSFKLGKFSEVYKRVASEFEEEKLQFESSINVFDGYIQECKNGVCKSCGIVPLKENEELCEYCAKFKELGEKLVKAKYINFNLDDIFSIEISNKKDKEISLSLNSHPLKRVANEVPKFKEEDLYNEKYKFISDRFEEVKAGQVKSFYHIAMDGLIKKDDKFYGRGYLGVLKADIDNLGKIFIYGMREEATFSRILYLSRMIDYFFTNYLMDFIRDKNVYTLFAGGDDLFLIGHYEDIVKTYEWVVNEFKEYTKNKEFHLSSGIFITRPSIPVNLMAEFSEEYLDDAKSLDGKNGVKIFEVVMKNSEFEELIKKREFFEEVYEELKEFSSGITFLYRLYDFMEMRDKLYEDKSFESILQNSRWKYMFRYLVEKNFKDNEKLKEKLYLIANDIEKYGSKLKLPLNMFLYSIRERS</sequence>
<dbReference type="Pfam" id="PF18211">
    <property type="entry name" value="Csm1_B"/>
    <property type="match status" value="1"/>
</dbReference>
<dbReference type="GO" id="GO:0004527">
    <property type="term" value="F:exonuclease activity"/>
    <property type="evidence" value="ECO:0007669"/>
    <property type="project" value="UniProtKB-KW"/>
</dbReference>
<evidence type="ECO:0000259" key="13">
    <source>
        <dbReference type="PROSITE" id="PS50887"/>
    </source>
</evidence>
<keyword evidence="4" id="KW-0808">Transferase</keyword>
<evidence type="ECO:0000256" key="7">
    <source>
        <dbReference type="ARBA" id="ARBA00022759"/>
    </source>
</evidence>
<keyword evidence="7" id="KW-0255">Endonuclease</keyword>
<dbReference type="NCBIfam" id="TIGR02578">
    <property type="entry name" value="cas_TM1811_Csm1"/>
    <property type="match status" value="1"/>
</dbReference>
<dbReference type="AlphaFoldDB" id="A0AAI9F1V1"/>
<dbReference type="RefSeq" id="WP_007475289.1">
    <property type="nucleotide sequence ID" value="NZ_ABCJ01000009.1"/>
</dbReference>
<dbReference type="Gene3D" id="3.30.70.270">
    <property type="match status" value="1"/>
</dbReference>
<dbReference type="GO" id="GO:0004519">
    <property type="term" value="F:endonuclease activity"/>
    <property type="evidence" value="ECO:0007669"/>
    <property type="project" value="UniProtKB-KW"/>
</dbReference>
<gene>
    <name evidence="14" type="ORF">CMTB2_05862</name>
</gene>
<proteinExistence type="inferred from homology"/>
<keyword evidence="9" id="KW-0269">Exonuclease</keyword>
<evidence type="ECO:0000256" key="8">
    <source>
        <dbReference type="ARBA" id="ARBA00022801"/>
    </source>
</evidence>
<evidence type="ECO:0000256" key="10">
    <source>
        <dbReference type="ARBA" id="ARBA00022840"/>
    </source>
</evidence>
<organism evidence="14 15">
    <name type="scientific">Caminibacter mediatlanticus TB-2</name>
    <dbReference type="NCBI Taxonomy" id="391592"/>
    <lineage>
        <taxon>Bacteria</taxon>
        <taxon>Pseudomonadati</taxon>
        <taxon>Campylobacterota</taxon>
        <taxon>Epsilonproteobacteria</taxon>
        <taxon>Nautiliales</taxon>
        <taxon>Nautiliaceae</taxon>
        <taxon>Caminibacter</taxon>
    </lineage>
</organism>
<name>A0AAI9F1V1_9BACT</name>
<evidence type="ECO:0000256" key="9">
    <source>
        <dbReference type="ARBA" id="ARBA00022839"/>
    </source>
</evidence>